<proteinExistence type="inferred from homology"/>
<dbReference type="InterPro" id="IPR005119">
    <property type="entry name" value="LysR_subst-bd"/>
</dbReference>
<dbReference type="Gene3D" id="1.10.10.10">
    <property type="entry name" value="Winged helix-like DNA-binding domain superfamily/Winged helix DNA-binding domain"/>
    <property type="match status" value="1"/>
</dbReference>
<dbReference type="PRINTS" id="PR00039">
    <property type="entry name" value="HTHLYSR"/>
</dbReference>
<dbReference type="Pfam" id="PF00126">
    <property type="entry name" value="HTH_1"/>
    <property type="match status" value="1"/>
</dbReference>
<keyword evidence="11" id="KW-0486">Methionine biosynthesis</keyword>
<evidence type="ECO:0000256" key="9">
    <source>
        <dbReference type="ARBA" id="ARBA00023159"/>
    </source>
</evidence>
<keyword evidence="7" id="KW-0805">Transcription regulation</keyword>
<feature type="domain" description="HTH lysR-type" evidence="12">
    <location>
        <begin position="5"/>
        <end position="62"/>
    </location>
</feature>
<evidence type="ECO:0000256" key="2">
    <source>
        <dbReference type="ARBA" id="ARBA00009437"/>
    </source>
</evidence>
<keyword evidence="9" id="KW-0010">Activator</keyword>
<dbReference type="Pfam" id="PF03466">
    <property type="entry name" value="LysR_substrate"/>
    <property type="match status" value="1"/>
</dbReference>
<dbReference type="GO" id="GO:0000976">
    <property type="term" value="F:transcription cis-regulatory region binding"/>
    <property type="evidence" value="ECO:0007669"/>
    <property type="project" value="TreeGrafter"/>
</dbReference>
<dbReference type="PANTHER" id="PTHR30126:SF25">
    <property type="entry name" value="HTH-TYPE TRANSCRIPTIONAL REGULATOR METR"/>
    <property type="match status" value="1"/>
</dbReference>
<evidence type="ECO:0000256" key="8">
    <source>
        <dbReference type="ARBA" id="ARBA00023125"/>
    </source>
</evidence>
<evidence type="ECO:0000256" key="7">
    <source>
        <dbReference type="ARBA" id="ARBA00023015"/>
    </source>
</evidence>
<keyword evidence="8" id="KW-0238">DNA-binding</keyword>
<comment type="similarity">
    <text evidence="2">Belongs to the LysR transcriptional regulatory family.</text>
</comment>
<keyword evidence="4" id="KW-0963">Cytoplasm</keyword>
<evidence type="ECO:0000256" key="1">
    <source>
        <dbReference type="ARBA" id="ARBA00004496"/>
    </source>
</evidence>
<evidence type="ECO:0000313" key="14">
    <source>
        <dbReference type="Proteomes" id="UP000319732"/>
    </source>
</evidence>
<dbReference type="AlphaFoldDB" id="A0A545SME8"/>
<protein>
    <recommendedName>
        <fullName evidence="3">HTH-type transcriptional regulator MetR</fullName>
    </recommendedName>
</protein>
<keyword evidence="14" id="KW-1185">Reference proteome</keyword>
<dbReference type="CDD" id="cd08441">
    <property type="entry name" value="PBP2_MetR"/>
    <property type="match status" value="1"/>
</dbReference>
<dbReference type="Gene3D" id="3.40.190.10">
    <property type="entry name" value="Periplasmic binding protein-like II"/>
    <property type="match status" value="1"/>
</dbReference>
<comment type="subcellular location">
    <subcellularLocation>
        <location evidence="1">Cytoplasm</location>
    </subcellularLocation>
</comment>
<dbReference type="GO" id="GO:0005737">
    <property type="term" value="C:cytoplasm"/>
    <property type="evidence" value="ECO:0007669"/>
    <property type="project" value="UniProtKB-SubCell"/>
</dbReference>
<evidence type="ECO:0000256" key="5">
    <source>
        <dbReference type="ARBA" id="ARBA00022491"/>
    </source>
</evidence>
<dbReference type="InterPro" id="IPR036390">
    <property type="entry name" value="WH_DNA-bd_sf"/>
</dbReference>
<dbReference type="InterPro" id="IPR000847">
    <property type="entry name" value="LysR_HTH_N"/>
</dbReference>
<comment type="caution">
    <text evidence="13">The sequence shown here is derived from an EMBL/GenBank/DDBJ whole genome shotgun (WGS) entry which is preliminary data.</text>
</comment>
<dbReference type="EMBL" id="VHSG01000044">
    <property type="protein sequence ID" value="TQV66133.1"/>
    <property type="molecule type" value="Genomic_DNA"/>
</dbReference>
<dbReference type="InterPro" id="IPR036388">
    <property type="entry name" value="WH-like_DNA-bd_sf"/>
</dbReference>
<gene>
    <name evidence="13" type="ORF">FKG94_27555</name>
</gene>
<dbReference type="RefSeq" id="WP_142930178.1">
    <property type="nucleotide sequence ID" value="NZ_ML660119.1"/>
</dbReference>
<evidence type="ECO:0000256" key="4">
    <source>
        <dbReference type="ARBA" id="ARBA00022490"/>
    </source>
</evidence>
<organism evidence="13 14">
    <name type="scientific">Exilibacterium tricleocarpae</name>
    <dbReference type="NCBI Taxonomy" id="2591008"/>
    <lineage>
        <taxon>Bacteria</taxon>
        <taxon>Pseudomonadati</taxon>
        <taxon>Pseudomonadota</taxon>
        <taxon>Gammaproteobacteria</taxon>
        <taxon>Cellvibrionales</taxon>
        <taxon>Cellvibrionaceae</taxon>
        <taxon>Exilibacterium</taxon>
    </lineage>
</organism>
<dbReference type="OrthoDB" id="155872at2"/>
<evidence type="ECO:0000256" key="6">
    <source>
        <dbReference type="ARBA" id="ARBA00022605"/>
    </source>
</evidence>
<dbReference type="FunFam" id="1.10.10.10:FF:000001">
    <property type="entry name" value="LysR family transcriptional regulator"/>
    <property type="match status" value="1"/>
</dbReference>
<dbReference type="SUPFAM" id="SSF46785">
    <property type="entry name" value="Winged helix' DNA-binding domain"/>
    <property type="match status" value="1"/>
</dbReference>
<sequence>MSHLLELRHLKTLAALRETGSLVDAAERVCLTQSALSHQIKELEGRIGASLFVRKSRPLRFTQAGKRLLSLADRVLALVADAERELNQLVHGEAGRLFMAIECHSCFNWLLPTIERFRGQWPAVELDFAGGFTFDPLPALAAEEVDLVITADPVALKSVVYLPLFSYEMQLALAADHRLAGRAFIEPQDLAEETLITYPVDRDRLDVFTRFLRPAAVEPRALRTAELTLMAVQLAASGRGVCALPNWVLEEYRAKALIAVKSAGATGVWPTLYAAVREESVTTAYVRDFLSQAREHCLAQLPGVRAPRGGAALAFDYWEN</sequence>
<dbReference type="GO" id="GO:0003700">
    <property type="term" value="F:DNA-binding transcription factor activity"/>
    <property type="evidence" value="ECO:0007669"/>
    <property type="project" value="InterPro"/>
</dbReference>
<dbReference type="PANTHER" id="PTHR30126">
    <property type="entry name" value="HTH-TYPE TRANSCRIPTIONAL REGULATOR"/>
    <property type="match status" value="1"/>
</dbReference>
<name>A0A545SME8_9GAMM</name>
<dbReference type="Proteomes" id="UP000319732">
    <property type="component" value="Unassembled WGS sequence"/>
</dbReference>
<evidence type="ECO:0000313" key="13">
    <source>
        <dbReference type="EMBL" id="TQV66133.1"/>
    </source>
</evidence>
<keyword evidence="6" id="KW-0028">Amino-acid biosynthesis</keyword>
<accession>A0A545SME8</accession>
<dbReference type="InterPro" id="IPR037406">
    <property type="entry name" value="MetR_PBP2"/>
</dbReference>
<keyword evidence="5" id="KW-0678">Repressor</keyword>
<evidence type="ECO:0000256" key="10">
    <source>
        <dbReference type="ARBA" id="ARBA00023163"/>
    </source>
</evidence>
<reference evidence="13 14" key="1">
    <citation type="submission" date="2019-06" db="EMBL/GenBank/DDBJ databases">
        <title>Whole genome sequence for Cellvibrionaceae sp. R142.</title>
        <authorList>
            <person name="Wang G."/>
        </authorList>
    </citation>
    <scope>NUCLEOTIDE SEQUENCE [LARGE SCALE GENOMIC DNA]</scope>
    <source>
        <strain evidence="13 14">R142</strain>
    </source>
</reference>
<evidence type="ECO:0000256" key="11">
    <source>
        <dbReference type="ARBA" id="ARBA00023167"/>
    </source>
</evidence>
<keyword evidence="10" id="KW-0804">Transcription</keyword>
<dbReference type="PROSITE" id="PS50931">
    <property type="entry name" value="HTH_LYSR"/>
    <property type="match status" value="1"/>
</dbReference>
<evidence type="ECO:0000256" key="3">
    <source>
        <dbReference type="ARBA" id="ARBA00019365"/>
    </source>
</evidence>
<dbReference type="SUPFAM" id="SSF53850">
    <property type="entry name" value="Periplasmic binding protein-like II"/>
    <property type="match status" value="1"/>
</dbReference>
<evidence type="ECO:0000259" key="12">
    <source>
        <dbReference type="PROSITE" id="PS50931"/>
    </source>
</evidence>
<dbReference type="GO" id="GO:0009086">
    <property type="term" value="P:methionine biosynthetic process"/>
    <property type="evidence" value="ECO:0007669"/>
    <property type="project" value="UniProtKB-KW"/>
</dbReference>